<dbReference type="PANTHER" id="PTHR31389:SF4">
    <property type="entry name" value="LD39211P"/>
    <property type="match status" value="1"/>
</dbReference>
<sequence length="298" mass="35117">MDLIVFDLGFTEKQKIKLRQNCNCRLERFPFENYPQHVSILHGYAWKPLVIQTVRKKYPFVMWMDASVRFTTNNITWLFNHVRNVGVMALGGSVPIASRTSRQTFTFLNEEPCLFKDKNEFEATYIVIFPSPLVEEYFIKPWVSCALLEGCMVPSSWSHLLHCDNGNLYHNCHRFDQSILSILLYRLYHQTVSQHYMPHTFFQICKGGEEQWFLPNFMNKLLIKFHSIFPSVETQFNRGLNSGHVVNTFPQRFLEKINVYDMGMPSVRYGYAKYKIIDNDIPSARYGYAKSKIWICQE</sequence>
<dbReference type="PANTHER" id="PTHR31389">
    <property type="entry name" value="LD39211P"/>
    <property type="match status" value="1"/>
</dbReference>
<dbReference type="InterPro" id="IPR012444">
    <property type="entry name" value="DUF1647"/>
</dbReference>
<dbReference type="Pfam" id="PF07801">
    <property type="entry name" value="DUF1647"/>
    <property type="match status" value="1"/>
</dbReference>
<dbReference type="Proteomes" id="UP001634394">
    <property type="component" value="Unassembled WGS sequence"/>
</dbReference>
<organism evidence="1 2">
    <name type="scientific">Sinanodonta woodiana</name>
    <name type="common">Chinese pond mussel</name>
    <name type="synonym">Anodonta woodiana</name>
    <dbReference type="NCBI Taxonomy" id="1069815"/>
    <lineage>
        <taxon>Eukaryota</taxon>
        <taxon>Metazoa</taxon>
        <taxon>Spiralia</taxon>
        <taxon>Lophotrochozoa</taxon>
        <taxon>Mollusca</taxon>
        <taxon>Bivalvia</taxon>
        <taxon>Autobranchia</taxon>
        <taxon>Heteroconchia</taxon>
        <taxon>Palaeoheterodonta</taxon>
        <taxon>Unionida</taxon>
        <taxon>Unionoidea</taxon>
        <taxon>Unionidae</taxon>
        <taxon>Unioninae</taxon>
        <taxon>Sinanodonta</taxon>
    </lineage>
</organism>
<dbReference type="EMBL" id="JBJQND010000002">
    <property type="protein sequence ID" value="KAL3884485.1"/>
    <property type="molecule type" value="Genomic_DNA"/>
</dbReference>
<evidence type="ECO:0000313" key="2">
    <source>
        <dbReference type="Proteomes" id="UP001634394"/>
    </source>
</evidence>
<accession>A0ABD3XFX4</accession>
<keyword evidence="2" id="KW-1185">Reference proteome</keyword>
<comment type="caution">
    <text evidence="1">The sequence shown here is derived from an EMBL/GenBank/DDBJ whole genome shotgun (WGS) entry which is preliminary data.</text>
</comment>
<name>A0ABD3XFX4_SINWO</name>
<gene>
    <name evidence="1" type="ORF">ACJMK2_024623</name>
</gene>
<protein>
    <submittedName>
        <fullName evidence="1">Uncharacterized protein</fullName>
    </submittedName>
</protein>
<reference evidence="1 2" key="1">
    <citation type="submission" date="2024-11" db="EMBL/GenBank/DDBJ databases">
        <title>Chromosome-level genome assembly of the freshwater bivalve Anodonta woodiana.</title>
        <authorList>
            <person name="Chen X."/>
        </authorList>
    </citation>
    <scope>NUCLEOTIDE SEQUENCE [LARGE SCALE GENOMIC DNA]</scope>
    <source>
        <strain evidence="1">MN2024</strain>
        <tissue evidence="1">Gills</tissue>
    </source>
</reference>
<dbReference type="AlphaFoldDB" id="A0ABD3XFX4"/>
<evidence type="ECO:0000313" key="1">
    <source>
        <dbReference type="EMBL" id="KAL3884486.1"/>
    </source>
</evidence>
<proteinExistence type="predicted"/>
<dbReference type="EMBL" id="JBJQND010000002">
    <property type="protein sequence ID" value="KAL3884486.1"/>
    <property type="molecule type" value="Genomic_DNA"/>
</dbReference>